<dbReference type="InterPro" id="IPR051338">
    <property type="entry name" value="NodU/CmcH_Carbamoyltrnsfr"/>
</dbReference>
<gene>
    <name evidence="2" type="ORF">METZ01_LOCUS96464</name>
</gene>
<dbReference type="Pfam" id="PF02543">
    <property type="entry name" value="Carbam_trans_N"/>
    <property type="match status" value="1"/>
</dbReference>
<dbReference type="AlphaFoldDB" id="A0A381VTI3"/>
<evidence type="ECO:0000313" key="2">
    <source>
        <dbReference type="EMBL" id="SVA43610.1"/>
    </source>
</evidence>
<proteinExistence type="predicted"/>
<dbReference type="GO" id="GO:0003824">
    <property type="term" value="F:catalytic activity"/>
    <property type="evidence" value="ECO:0007669"/>
    <property type="project" value="InterPro"/>
</dbReference>
<dbReference type="PANTHER" id="PTHR34847:SF1">
    <property type="entry name" value="NODULATION PROTEIN U"/>
    <property type="match status" value="1"/>
</dbReference>
<feature type="non-terminal residue" evidence="2">
    <location>
        <position position="180"/>
    </location>
</feature>
<sequence>MIIWGITGNSHDASLAVMKWSPNGLTDHYTLKLLWAGLSRDFSGKPGDPTLSNRMLAHVRSNALWAHPAKIIWYEKPFLKSLRQLWAGQGFTFTENNIKEFLRTKGIFQPIEYAKHHHSHAAYGYFTAPFYEKNAAIVVLDSIGEFQTFTIWHGKGEHLKQVYSQSYPHSVGLFYSAMTQ</sequence>
<dbReference type="InterPro" id="IPR003696">
    <property type="entry name" value="Carbtransf_dom"/>
</dbReference>
<organism evidence="2">
    <name type="scientific">marine metagenome</name>
    <dbReference type="NCBI Taxonomy" id="408172"/>
    <lineage>
        <taxon>unclassified sequences</taxon>
        <taxon>metagenomes</taxon>
        <taxon>ecological metagenomes</taxon>
    </lineage>
</organism>
<dbReference type="EMBL" id="UINC01009739">
    <property type="protein sequence ID" value="SVA43610.1"/>
    <property type="molecule type" value="Genomic_DNA"/>
</dbReference>
<feature type="domain" description="Carbamoyltransferase" evidence="1">
    <location>
        <begin position="88"/>
        <end position="179"/>
    </location>
</feature>
<name>A0A381VTI3_9ZZZZ</name>
<evidence type="ECO:0000259" key="1">
    <source>
        <dbReference type="Pfam" id="PF02543"/>
    </source>
</evidence>
<reference evidence="2" key="1">
    <citation type="submission" date="2018-05" db="EMBL/GenBank/DDBJ databases">
        <authorList>
            <person name="Lanie J.A."/>
            <person name="Ng W.-L."/>
            <person name="Kazmierczak K.M."/>
            <person name="Andrzejewski T.M."/>
            <person name="Davidsen T.M."/>
            <person name="Wayne K.J."/>
            <person name="Tettelin H."/>
            <person name="Glass J.I."/>
            <person name="Rusch D."/>
            <person name="Podicherti R."/>
            <person name="Tsui H.-C.T."/>
            <person name="Winkler M.E."/>
        </authorList>
    </citation>
    <scope>NUCLEOTIDE SEQUENCE</scope>
</reference>
<accession>A0A381VTI3</accession>
<dbReference type="PANTHER" id="PTHR34847">
    <property type="entry name" value="NODULATION PROTEIN U"/>
    <property type="match status" value="1"/>
</dbReference>
<dbReference type="Gene3D" id="3.30.420.40">
    <property type="match status" value="2"/>
</dbReference>
<protein>
    <recommendedName>
        <fullName evidence="1">Carbamoyltransferase domain-containing protein</fullName>
    </recommendedName>
</protein>